<dbReference type="PANTHER" id="PTHR46179:SF24">
    <property type="entry name" value="C2H2-TYPE DOMAIN-CONTAINING PROTEIN"/>
    <property type="match status" value="1"/>
</dbReference>
<reference evidence="3 4" key="1">
    <citation type="submission" date="2022-12" db="EMBL/GenBank/DDBJ databases">
        <title>Genomic features and morphological characterization of a novel Knufia sp. strain isolated from spacecraft assembly facility.</title>
        <authorList>
            <person name="Teixeira M."/>
            <person name="Chander A.M."/>
            <person name="Stajich J.E."/>
            <person name="Venkateswaran K."/>
        </authorList>
    </citation>
    <scope>NUCLEOTIDE SEQUENCE [LARGE SCALE GENOMIC DNA]</scope>
    <source>
        <strain evidence="3 4">FJI-L2-BK-P2</strain>
    </source>
</reference>
<feature type="domain" description="C2H2-type" evidence="2">
    <location>
        <begin position="64"/>
        <end position="91"/>
    </location>
</feature>
<evidence type="ECO:0000313" key="4">
    <source>
        <dbReference type="Proteomes" id="UP001316803"/>
    </source>
</evidence>
<accession>A0AAN8I924</accession>
<dbReference type="InterPro" id="IPR059009">
    <property type="entry name" value="Znf_C2H2_17_1st"/>
</dbReference>
<feature type="compositionally biased region" description="Low complexity" evidence="1">
    <location>
        <begin position="271"/>
        <end position="308"/>
    </location>
</feature>
<proteinExistence type="predicted"/>
<evidence type="ECO:0000256" key="1">
    <source>
        <dbReference type="SAM" id="MobiDB-lite"/>
    </source>
</evidence>
<keyword evidence="4" id="KW-1185">Reference proteome</keyword>
<dbReference type="AlphaFoldDB" id="A0AAN8I924"/>
<feature type="domain" description="C2H2-type" evidence="2">
    <location>
        <begin position="102"/>
        <end position="131"/>
    </location>
</feature>
<feature type="region of interest" description="Disordered" evidence="1">
    <location>
        <begin position="245"/>
        <end position="347"/>
    </location>
</feature>
<name>A0AAN8I924_9EURO</name>
<dbReference type="SMART" id="SM00355">
    <property type="entry name" value="ZnF_C2H2"/>
    <property type="match status" value="3"/>
</dbReference>
<feature type="domain" description="C2H2-type" evidence="2">
    <location>
        <begin position="33"/>
        <end position="60"/>
    </location>
</feature>
<dbReference type="GO" id="GO:0006357">
    <property type="term" value="P:regulation of transcription by RNA polymerase II"/>
    <property type="evidence" value="ECO:0007669"/>
    <property type="project" value="TreeGrafter"/>
</dbReference>
<feature type="region of interest" description="Disordered" evidence="1">
    <location>
        <begin position="131"/>
        <end position="184"/>
    </location>
</feature>
<dbReference type="InterPro" id="IPR051061">
    <property type="entry name" value="Zinc_finger_trans_reg"/>
</dbReference>
<dbReference type="InterPro" id="IPR013087">
    <property type="entry name" value="Znf_C2H2_type"/>
</dbReference>
<dbReference type="PANTHER" id="PTHR46179">
    <property type="entry name" value="ZINC FINGER PROTEIN"/>
    <property type="match status" value="1"/>
</dbReference>
<dbReference type="Gene3D" id="3.30.160.60">
    <property type="entry name" value="Classic Zinc Finger"/>
    <property type="match status" value="1"/>
</dbReference>
<comment type="caution">
    <text evidence="3">The sequence shown here is derived from an EMBL/GenBank/DDBJ whole genome shotgun (WGS) entry which is preliminary data.</text>
</comment>
<dbReference type="Pfam" id="PF26176">
    <property type="entry name" value="zf_C2H2_17_2"/>
    <property type="match status" value="1"/>
</dbReference>
<dbReference type="Proteomes" id="UP001316803">
    <property type="component" value="Unassembled WGS sequence"/>
</dbReference>
<feature type="compositionally biased region" description="Low complexity" evidence="1">
    <location>
        <begin position="167"/>
        <end position="184"/>
    </location>
</feature>
<dbReference type="Pfam" id="PF26177">
    <property type="entry name" value="zf_C2H2_17_1st"/>
    <property type="match status" value="1"/>
</dbReference>
<dbReference type="EMBL" id="JAKLMC020000001">
    <property type="protein sequence ID" value="KAK5958234.1"/>
    <property type="molecule type" value="Genomic_DNA"/>
</dbReference>
<feature type="compositionally biased region" description="Basic and acidic residues" evidence="1">
    <location>
        <begin position="20"/>
        <end position="30"/>
    </location>
</feature>
<evidence type="ECO:0000259" key="2">
    <source>
        <dbReference type="SMART" id="SM00355"/>
    </source>
</evidence>
<evidence type="ECO:0000313" key="3">
    <source>
        <dbReference type="EMBL" id="KAK5958234.1"/>
    </source>
</evidence>
<organism evidence="3 4">
    <name type="scientific">Knufia fluminis</name>
    <dbReference type="NCBI Taxonomy" id="191047"/>
    <lineage>
        <taxon>Eukaryota</taxon>
        <taxon>Fungi</taxon>
        <taxon>Dikarya</taxon>
        <taxon>Ascomycota</taxon>
        <taxon>Pezizomycotina</taxon>
        <taxon>Eurotiomycetes</taxon>
        <taxon>Chaetothyriomycetidae</taxon>
        <taxon>Chaetothyriales</taxon>
        <taxon>Trichomeriaceae</taxon>
        <taxon>Knufia</taxon>
    </lineage>
</organism>
<dbReference type="GO" id="GO:0005634">
    <property type="term" value="C:nucleus"/>
    <property type="evidence" value="ECO:0007669"/>
    <property type="project" value="TreeGrafter"/>
</dbReference>
<feature type="region of interest" description="Disordered" evidence="1">
    <location>
        <begin position="1"/>
        <end position="31"/>
    </location>
</feature>
<protein>
    <recommendedName>
        <fullName evidence="2">C2H2-type domain-containing protein</fullName>
    </recommendedName>
</protein>
<dbReference type="InterPro" id="IPR059095">
    <property type="entry name" value="Znf_C2H2_17_2nd"/>
</dbReference>
<sequence length="368" mass="41251">MAPHTHVPAPRNTIETYSARPEREPPRNENGEIICTHDACRDKTETFRRPCEWNKHMDKHERPYKCSEPTCEQNPGFTYSGGLLRHMREVHKKGVGPARRPLFCPHANCIRSTGEGFTRRENLEEHLRRRHSYTGHYSPPPQSISDQNEENPDQPRKRRKTVDPDSPNGDQVNQQAQQSGQQLPDLQRDSLRADLQRAYHMNGDLDLDQLEANRQLSLARQTIVEQQELIRRQDEELHHLRSTLHGAGMPVPYPTHASERGYPPPSPVPASLPAHLQQPEQYQPESPSQAPQVDGNINAAAQNAALEAVTDPALRDLPVPAPSASPQPKVDKDMLLNGNGSEPSRRIEIARDLVSEKLAAAATATATA</sequence>
<gene>
    <name evidence="3" type="ORF">OHC33_000076</name>
</gene>